<keyword evidence="8" id="KW-0732">Signal</keyword>
<evidence type="ECO:0000256" key="5">
    <source>
        <dbReference type="ARBA" id="ARBA00023157"/>
    </source>
</evidence>
<keyword evidence="11" id="KW-1185">Reference proteome</keyword>
<name>A0A1C6U9M9_9ACTN</name>
<dbReference type="InterPro" id="IPR001316">
    <property type="entry name" value="Pept_S1A_streptogrisin"/>
</dbReference>
<feature type="signal peptide" evidence="8">
    <location>
        <begin position="1"/>
        <end position="24"/>
    </location>
</feature>
<evidence type="ECO:0000259" key="9">
    <source>
        <dbReference type="PROSITE" id="PS51173"/>
    </source>
</evidence>
<keyword evidence="7" id="KW-0624">Polysaccharide degradation</keyword>
<dbReference type="PRINTS" id="PR00861">
    <property type="entry name" value="ALYTICPTASE"/>
</dbReference>
<evidence type="ECO:0000256" key="4">
    <source>
        <dbReference type="ARBA" id="ARBA00022825"/>
    </source>
</evidence>
<dbReference type="Gene3D" id="2.40.10.10">
    <property type="entry name" value="Trypsin-like serine proteases"/>
    <property type="match status" value="2"/>
</dbReference>
<dbReference type="PROSITE" id="PS51173">
    <property type="entry name" value="CBM2"/>
    <property type="match status" value="1"/>
</dbReference>
<dbReference type="InterPro" id="IPR018114">
    <property type="entry name" value="TRYPSIN_HIS"/>
</dbReference>
<keyword evidence="7" id="KW-0119">Carbohydrate metabolism</keyword>
<organism evidence="10 11">
    <name type="scientific">Micromonospora eburnea</name>
    <dbReference type="NCBI Taxonomy" id="227316"/>
    <lineage>
        <taxon>Bacteria</taxon>
        <taxon>Bacillati</taxon>
        <taxon>Actinomycetota</taxon>
        <taxon>Actinomycetes</taxon>
        <taxon>Micromonosporales</taxon>
        <taxon>Micromonosporaceae</taxon>
        <taxon>Micromonospora</taxon>
    </lineage>
</organism>
<evidence type="ECO:0000256" key="7">
    <source>
        <dbReference type="ARBA" id="ARBA00023326"/>
    </source>
</evidence>
<evidence type="ECO:0000256" key="6">
    <source>
        <dbReference type="ARBA" id="ARBA00023295"/>
    </source>
</evidence>
<dbReference type="PROSITE" id="PS00135">
    <property type="entry name" value="TRYPSIN_SER"/>
    <property type="match status" value="1"/>
</dbReference>
<evidence type="ECO:0000256" key="1">
    <source>
        <dbReference type="ARBA" id="ARBA00007664"/>
    </source>
</evidence>
<dbReference type="SUPFAM" id="SSF50494">
    <property type="entry name" value="Trypsin-like serine proteases"/>
    <property type="match status" value="1"/>
</dbReference>
<gene>
    <name evidence="10" type="ORF">GA0070604_2185</name>
</gene>
<keyword evidence="3" id="KW-0378">Hydrolase</keyword>
<comment type="similarity">
    <text evidence="1">Belongs to the peptidase S1 family.</text>
</comment>
<proteinExistence type="inferred from homology"/>
<dbReference type="STRING" id="227316.GA0070604_2185"/>
<accession>A0A1C6U9M9</accession>
<evidence type="ECO:0000313" key="10">
    <source>
        <dbReference type="EMBL" id="SCL50668.1"/>
    </source>
</evidence>
<evidence type="ECO:0000256" key="2">
    <source>
        <dbReference type="ARBA" id="ARBA00022670"/>
    </source>
</evidence>
<dbReference type="GO" id="GO:0004252">
    <property type="term" value="F:serine-type endopeptidase activity"/>
    <property type="evidence" value="ECO:0007669"/>
    <property type="project" value="InterPro"/>
</dbReference>
<keyword evidence="5" id="KW-1015">Disulfide bond</keyword>
<dbReference type="PROSITE" id="PS00561">
    <property type="entry name" value="CBM2_A"/>
    <property type="match status" value="1"/>
</dbReference>
<dbReference type="GO" id="GO:0000272">
    <property type="term" value="P:polysaccharide catabolic process"/>
    <property type="evidence" value="ECO:0007669"/>
    <property type="project" value="UniProtKB-KW"/>
</dbReference>
<dbReference type="PROSITE" id="PS00134">
    <property type="entry name" value="TRYPSIN_HIS"/>
    <property type="match status" value="1"/>
</dbReference>
<feature type="chain" id="PRO_5039025529" evidence="8">
    <location>
        <begin position="25"/>
        <end position="492"/>
    </location>
</feature>
<evidence type="ECO:0000313" key="11">
    <source>
        <dbReference type="Proteomes" id="UP000199696"/>
    </source>
</evidence>
<dbReference type="GO" id="GO:0006508">
    <property type="term" value="P:proteolysis"/>
    <property type="evidence" value="ECO:0007669"/>
    <property type="project" value="UniProtKB-KW"/>
</dbReference>
<dbReference type="InterPro" id="IPR018366">
    <property type="entry name" value="CBM2_CS"/>
</dbReference>
<dbReference type="InterPro" id="IPR043504">
    <property type="entry name" value="Peptidase_S1_PA_chymotrypsin"/>
</dbReference>
<feature type="domain" description="CBM2" evidence="9">
    <location>
        <begin position="387"/>
        <end position="492"/>
    </location>
</feature>
<dbReference type="Gene3D" id="2.60.40.290">
    <property type="match status" value="1"/>
</dbReference>
<keyword evidence="6" id="KW-0326">Glycosidase</keyword>
<dbReference type="Proteomes" id="UP000199696">
    <property type="component" value="Unassembled WGS sequence"/>
</dbReference>
<dbReference type="InterPro" id="IPR008965">
    <property type="entry name" value="CBM2/CBM3_carb-bd_dom_sf"/>
</dbReference>
<evidence type="ECO:0000256" key="3">
    <source>
        <dbReference type="ARBA" id="ARBA00022801"/>
    </source>
</evidence>
<protein>
    <submittedName>
        <fullName evidence="10">Cellulose binding domain-containing protein</fullName>
    </submittedName>
</protein>
<keyword evidence="4" id="KW-0720">Serine protease</keyword>
<dbReference type="GO" id="GO:0004553">
    <property type="term" value="F:hydrolase activity, hydrolyzing O-glycosyl compounds"/>
    <property type="evidence" value="ECO:0007669"/>
    <property type="project" value="InterPro"/>
</dbReference>
<dbReference type="RefSeq" id="WP_091117847.1">
    <property type="nucleotide sequence ID" value="NZ_FMHY01000002.1"/>
</dbReference>
<evidence type="ECO:0000256" key="8">
    <source>
        <dbReference type="SAM" id="SignalP"/>
    </source>
</evidence>
<sequence length="492" mass="50102">MTQTWKTLSRATAAGLLAASVALAVPAGGVAAPPAASDRDATVLDLIPADTRDAMLAQAPLVDAATGIKAAVGATTRPGFAGIGLVGDHVVLWWKGSLPSDVAAAVATARRIAPVEVTAARYSRGELAAAAARLAPVADRHNAVHGVRLRADGSGVEVAVEPGATPPKLPGTGVRTTVVRAEELTPRSREDDSAPWSGGARIWAGAGCSTGFGVRDAASSAGYLLSAGHCGDIGAQWTDGAGEPIGTQTHKNADHDTMLISTPSPGGHVYVGGSHDTVRARVTGWTEVFPGQLLCQSGATSAWAIGRPICNLRVEFHYDDREDLVEATQLDGEDSARSGDSGGPVYAVNADGTILAAGTTTRSAGPGFGFQDFATARDDFGDLVPVTGAQTSTCRVSYVVTDSWATGFAAAVTIYNDGPARTGWNLSWTFDGGQLVQGHWGGVFNQTGSAVRVSNDAWNASLPAGGSVSVGFTADGPATIPASFQLDGDTCS</sequence>
<reference evidence="11" key="1">
    <citation type="submission" date="2016-06" db="EMBL/GenBank/DDBJ databases">
        <authorList>
            <person name="Varghese N."/>
            <person name="Submissions Spin"/>
        </authorList>
    </citation>
    <scope>NUCLEOTIDE SEQUENCE [LARGE SCALE GENOMIC DNA]</scope>
    <source>
        <strain evidence="11">DSM 44814</strain>
    </source>
</reference>
<dbReference type="OrthoDB" id="4413809at2"/>
<dbReference type="SUPFAM" id="SSF49384">
    <property type="entry name" value="Carbohydrate-binding domain"/>
    <property type="match status" value="1"/>
</dbReference>
<dbReference type="SMART" id="SM00637">
    <property type="entry name" value="CBD_II"/>
    <property type="match status" value="1"/>
</dbReference>
<dbReference type="Pfam" id="PF00553">
    <property type="entry name" value="CBM_2"/>
    <property type="match status" value="1"/>
</dbReference>
<dbReference type="EMBL" id="FMHY01000002">
    <property type="protein sequence ID" value="SCL50668.1"/>
    <property type="molecule type" value="Genomic_DNA"/>
</dbReference>
<dbReference type="InterPro" id="IPR009003">
    <property type="entry name" value="Peptidase_S1_PA"/>
</dbReference>
<dbReference type="InterPro" id="IPR012291">
    <property type="entry name" value="CBM2_carb-bd_dom_sf"/>
</dbReference>
<dbReference type="InterPro" id="IPR033116">
    <property type="entry name" value="TRYPSIN_SER"/>
</dbReference>
<dbReference type="GO" id="GO:0030247">
    <property type="term" value="F:polysaccharide binding"/>
    <property type="evidence" value="ECO:0007669"/>
    <property type="project" value="UniProtKB-UniRule"/>
</dbReference>
<keyword evidence="2" id="KW-0645">Protease</keyword>
<dbReference type="InterPro" id="IPR001919">
    <property type="entry name" value="CBD2"/>
</dbReference>
<dbReference type="AlphaFoldDB" id="A0A1C6U9M9"/>